<dbReference type="PANTHER" id="PTHR43018:SF2">
    <property type="entry name" value="PHOSPHO-2-DEHYDRO-3-DEOXYHEPTONATE ALDOLASE"/>
    <property type="match status" value="1"/>
</dbReference>
<sequence length="334" mass="36605">MIIALKKDIRKEEQDRLIAWLESYGVRTHISEGEFQTVVGLVGDTTRIDTDLISGLDIVQSVTRISEPFKKANRKFHPDDTVVRVAESVAFGGGNFQMIAGPCSVESEEQVETVARAVKASGAGMLRGGAFKPRTSPYDFQGLHAEGIRILLEVKKRTGMPIVTEIMDICHLPMFEEVDVIQVGARNMQNFELLKELGRTDKPILLKRGLANNIKELLMSAEYIMAGGNEQVILCERGVRTFETYTRNTLDLSAVAVLHELSHLPVIVDPSHATGAARYVKPMALAAAACGADGLMIEVHNDPAHARCDGPQSLTPEQFDDVAKAVMKVREAVV</sequence>
<dbReference type="InterPro" id="IPR006218">
    <property type="entry name" value="DAHP1/KDSA"/>
</dbReference>
<dbReference type="NCBIfam" id="NF009239">
    <property type="entry name" value="PRK12595.1"/>
    <property type="match status" value="1"/>
</dbReference>
<dbReference type="PANTHER" id="PTHR43018">
    <property type="entry name" value="PHOSPHO-2-DEHYDRO-3-DEOXYHEPTONATE ALDOLASE"/>
    <property type="match status" value="1"/>
</dbReference>
<feature type="domain" description="DAHP synthase ferredoxin-like" evidence="3">
    <location>
        <begin position="1"/>
        <end position="67"/>
    </location>
</feature>
<dbReference type="InterPro" id="IPR013785">
    <property type="entry name" value="Aldolase_TIM"/>
</dbReference>
<dbReference type="GO" id="GO:0016832">
    <property type="term" value="F:aldehyde-lyase activity"/>
    <property type="evidence" value="ECO:0007669"/>
    <property type="project" value="InterPro"/>
</dbReference>
<proteinExistence type="predicted"/>
<evidence type="ECO:0000313" key="4">
    <source>
        <dbReference type="EMBL" id="AHF24620.1"/>
    </source>
</evidence>
<dbReference type="NCBIfam" id="NF006421">
    <property type="entry name" value="PRK08673.1"/>
    <property type="match status" value="1"/>
</dbReference>
<dbReference type="InterPro" id="IPR006268">
    <property type="entry name" value="DAHP_syn_2"/>
</dbReference>
<dbReference type="EMBL" id="KC246800">
    <property type="protein sequence ID" value="AHF24620.1"/>
    <property type="molecule type" value="Genomic_DNA"/>
</dbReference>
<dbReference type="GO" id="GO:0016740">
    <property type="term" value="F:transferase activity"/>
    <property type="evidence" value="ECO:0007669"/>
    <property type="project" value="UniProtKB-KW"/>
</dbReference>
<dbReference type="Gene3D" id="3.20.20.70">
    <property type="entry name" value="Aldolase class I"/>
    <property type="match status" value="1"/>
</dbReference>
<organism evidence="4">
    <name type="scientific">uncultured bacterium Contig27</name>
    <dbReference type="NCBI Taxonomy" id="1393547"/>
    <lineage>
        <taxon>Bacteria</taxon>
        <taxon>environmental samples</taxon>
    </lineage>
</organism>
<reference evidence="4" key="1">
    <citation type="journal article" date="2013" name="PLoS ONE">
        <title>Metagenomic insights into the carbohydrate-active enzymes carried by the microorganisms adhering to solid digesta in the rumen of cows.</title>
        <authorList>
            <person name="Wang L."/>
            <person name="Hatem A."/>
            <person name="Catalyurek U.V."/>
            <person name="Morrison M."/>
            <person name="Yu Z."/>
        </authorList>
    </citation>
    <scope>NUCLEOTIDE SEQUENCE</scope>
</reference>
<accession>W0FNP0</accession>
<evidence type="ECO:0000256" key="1">
    <source>
        <dbReference type="ARBA" id="ARBA00022679"/>
    </source>
</evidence>
<dbReference type="Pfam" id="PF00793">
    <property type="entry name" value="DAHP_synth_1"/>
    <property type="match status" value="1"/>
</dbReference>
<dbReference type="Pfam" id="PF18152">
    <property type="entry name" value="DAHP_snth_FXD"/>
    <property type="match status" value="1"/>
</dbReference>
<evidence type="ECO:0000259" key="3">
    <source>
        <dbReference type="Pfam" id="PF18152"/>
    </source>
</evidence>
<feature type="domain" description="DAHP synthetase I/KDSA" evidence="2">
    <location>
        <begin position="82"/>
        <end position="332"/>
    </location>
</feature>
<dbReference type="AlphaFoldDB" id="W0FNP0"/>
<evidence type="ECO:0000259" key="2">
    <source>
        <dbReference type="Pfam" id="PF00793"/>
    </source>
</evidence>
<name>W0FNP0_9BACT</name>
<dbReference type="SUPFAM" id="SSF51569">
    <property type="entry name" value="Aldolase"/>
    <property type="match status" value="1"/>
</dbReference>
<dbReference type="Gene3D" id="3.30.70.1140">
    <property type="entry name" value="Phospho-2-dehydro-3-deoxyheptonate aldolase, domain 1"/>
    <property type="match status" value="1"/>
</dbReference>
<dbReference type="GO" id="GO:0009073">
    <property type="term" value="P:aromatic amino acid family biosynthetic process"/>
    <property type="evidence" value="ECO:0007669"/>
    <property type="project" value="InterPro"/>
</dbReference>
<dbReference type="NCBIfam" id="TIGR01361">
    <property type="entry name" value="DAHP_synth_Bsub"/>
    <property type="match status" value="1"/>
</dbReference>
<keyword evidence="1" id="KW-0808">Transferase</keyword>
<dbReference type="InterPro" id="IPR041071">
    <property type="entry name" value="DAHP_snth_FXD"/>
</dbReference>
<protein>
    <submittedName>
        <fullName evidence="4">3-deoxy-7-phosphoheptulonate synthase</fullName>
    </submittedName>
</protein>
<dbReference type="InterPro" id="IPR052899">
    <property type="entry name" value="Class-I_DAHP_synthase"/>
</dbReference>